<dbReference type="EMBL" id="JAUSVY010000004">
    <property type="protein sequence ID" value="MDQ0505202.1"/>
    <property type="molecule type" value="Genomic_DNA"/>
</dbReference>
<dbReference type="Proteomes" id="UP001241747">
    <property type="component" value="Unassembled WGS sequence"/>
</dbReference>
<name>A0ABU0LDM6_XANAG</name>
<accession>A0ABU0LDM6</accession>
<comment type="caution">
    <text evidence="1">The sequence shown here is derived from an EMBL/GenBank/DDBJ whole genome shotgun (WGS) entry which is preliminary data.</text>
</comment>
<proteinExistence type="predicted"/>
<sequence length="319" mass="33934">MRRGLLRRGMTGLAALCLSYAIIVTATAALAGEVVFPRGAVVGLAPPPGMVESTTFSGFEDRAHNASILIVDMPPEAYGQLEGGFSDAALAAKGITVESRGPFAISGAKGYLVTGTQTAGPFRVRKWVLLAGTDLVTALVTVQVAETDAATLPDAEVRAALASLAFRSPESQVAALPFTLTDLAGFRVVRTFGGSTVMLTDGPKNVIEGAEQPYFVVSVAVGAPREDERRQFALRALSTLSGLKDMRLERAEPLRISQVPGFEVMAQAVDAKTGEPVKIIQWLRFGQTGHMRMVGISKVDAFPELYPRFRAIRDGVDAR</sequence>
<reference evidence="1 2" key="1">
    <citation type="submission" date="2023-07" db="EMBL/GenBank/DDBJ databases">
        <title>Genomic Encyclopedia of Type Strains, Phase IV (KMG-IV): sequencing the most valuable type-strain genomes for metagenomic binning, comparative biology and taxonomic classification.</title>
        <authorList>
            <person name="Goeker M."/>
        </authorList>
    </citation>
    <scope>NUCLEOTIDE SEQUENCE [LARGE SCALE GENOMIC DNA]</scope>
    <source>
        <strain evidence="1 2">DSM 3770</strain>
    </source>
</reference>
<keyword evidence="2" id="KW-1185">Reference proteome</keyword>
<organism evidence="1 2">
    <name type="scientific">Xanthobacter agilis</name>
    <dbReference type="NCBI Taxonomy" id="47492"/>
    <lineage>
        <taxon>Bacteria</taxon>
        <taxon>Pseudomonadati</taxon>
        <taxon>Pseudomonadota</taxon>
        <taxon>Alphaproteobacteria</taxon>
        <taxon>Hyphomicrobiales</taxon>
        <taxon>Xanthobacteraceae</taxon>
        <taxon>Xanthobacter</taxon>
    </lineage>
</organism>
<gene>
    <name evidence="1" type="ORF">QOZ94_001998</name>
</gene>
<dbReference type="RefSeq" id="WP_237344382.1">
    <property type="nucleotide sequence ID" value="NZ_JABWGX010000004.1"/>
</dbReference>
<evidence type="ECO:0000313" key="2">
    <source>
        <dbReference type="Proteomes" id="UP001241747"/>
    </source>
</evidence>
<protein>
    <submittedName>
        <fullName evidence="1">Uncharacterized protein</fullName>
    </submittedName>
</protein>
<evidence type="ECO:0000313" key="1">
    <source>
        <dbReference type="EMBL" id="MDQ0505202.1"/>
    </source>
</evidence>